<evidence type="ECO:0000313" key="1">
    <source>
        <dbReference type="EMBL" id="KAF6746589.1"/>
    </source>
</evidence>
<name>A0A8H6HGG4_9AGAR</name>
<evidence type="ECO:0000313" key="2">
    <source>
        <dbReference type="Proteomes" id="UP000521943"/>
    </source>
</evidence>
<keyword evidence="2" id="KW-1185">Reference proteome</keyword>
<dbReference type="AlphaFoldDB" id="A0A8H6HGG4"/>
<organism evidence="1 2">
    <name type="scientific">Ephemerocybe angulata</name>
    <dbReference type="NCBI Taxonomy" id="980116"/>
    <lineage>
        <taxon>Eukaryota</taxon>
        <taxon>Fungi</taxon>
        <taxon>Dikarya</taxon>
        <taxon>Basidiomycota</taxon>
        <taxon>Agaricomycotina</taxon>
        <taxon>Agaricomycetes</taxon>
        <taxon>Agaricomycetidae</taxon>
        <taxon>Agaricales</taxon>
        <taxon>Agaricineae</taxon>
        <taxon>Psathyrellaceae</taxon>
        <taxon>Ephemerocybe</taxon>
    </lineage>
</organism>
<accession>A0A8H6HGG4</accession>
<protein>
    <submittedName>
        <fullName evidence="1">Uncharacterized protein</fullName>
    </submittedName>
</protein>
<proteinExistence type="predicted"/>
<sequence>MRARLDACGVDAHSQCSASSMTEHMLRRFTNTPLHSQWSAGGTTELCLFTSKPPSLLCSASAECLTPYLCGVNAHSMHSASAATGHIHVPSVVSTTTNTITTAYGILYKKRTTTYPHVRPPSSMLHHVGLSADRVHTREAIIVDSSRERTSDDRSTRCTGVSGFGLHDRTSVELVGREQSRVTLYRSWDWSTDGDMYPRRTPSIVRVRE</sequence>
<comment type="caution">
    <text evidence="1">The sequence shown here is derived from an EMBL/GenBank/DDBJ whole genome shotgun (WGS) entry which is preliminary data.</text>
</comment>
<gene>
    <name evidence="1" type="ORF">DFP72DRAFT_855293</name>
</gene>
<dbReference type="Proteomes" id="UP000521943">
    <property type="component" value="Unassembled WGS sequence"/>
</dbReference>
<reference evidence="1 2" key="1">
    <citation type="submission" date="2020-07" db="EMBL/GenBank/DDBJ databases">
        <title>Comparative genomics of pyrophilous fungi reveals a link between fire events and developmental genes.</title>
        <authorList>
            <consortium name="DOE Joint Genome Institute"/>
            <person name="Steindorff A.S."/>
            <person name="Carver A."/>
            <person name="Calhoun S."/>
            <person name="Stillman K."/>
            <person name="Liu H."/>
            <person name="Lipzen A."/>
            <person name="Pangilinan J."/>
            <person name="Labutti K."/>
            <person name="Bruns T.D."/>
            <person name="Grigoriev I.V."/>
        </authorList>
    </citation>
    <scope>NUCLEOTIDE SEQUENCE [LARGE SCALE GENOMIC DNA]</scope>
    <source>
        <strain evidence="1 2">CBS 144469</strain>
    </source>
</reference>
<dbReference type="EMBL" id="JACGCI010000091">
    <property type="protein sequence ID" value="KAF6746589.1"/>
    <property type="molecule type" value="Genomic_DNA"/>
</dbReference>